<evidence type="ECO:0000256" key="1">
    <source>
        <dbReference type="SAM" id="Coils"/>
    </source>
</evidence>
<dbReference type="AlphaFoldDB" id="A0A8T1VMW8"/>
<dbReference type="PANTHER" id="PTHR35796">
    <property type="entry name" value="HYPOTHETICAL CYTOSOLIC PROTEIN"/>
    <property type="match status" value="1"/>
</dbReference>
<accession>A0A8T1VMW8</accession>
<evidence type="ECO:0000313" key="3">
    <source>
        <dbReference type="Proteomes" id="UP000693981"/>
    </source>
</evidence>
<feature type="coiled-coil region" evidence="1">
    <location>
        <begin position="100"/>
        <end position="164"/>
    </location>
</feature>
<reference evidence="2" key="1">
    <citation type="submission" date="2021-02" db="EMBL/GenBank/DDBJ databases">
        <authorList>
            <person name="Palmer J.M."/>
        </authorList>
    </citation>
    <scope>NUCLEOTIDE SEQUENCE</scope>
    <source>
        <strain evidence="2">SCRP23</strain>
    </source>
</reference>
<protein>
    <recommendedName>
        <fullName evidence="4">M96 mating-specific protein family</fullName>
    </recommendedName>
</protein>
<dbReference type="OrthoDB" id="72677at2759"/>
<evidence type="ECO:0008006" key="4">
    <source>
        <dbReference type="Google" id="ProtNLM"/>
    </source>
</evidence>
<organism evidence="2 3">
    <name type="scientific">Phytophthora boehmeriae</name>
    <dbReference type="NCBI Taxonomy" id="109152"/>
    <lineage>
        <taxon>Eukaryota</taxon>
        <taxon>Sar</taxon>
        <taxon>Stramenopiles</taxon>
        <taxon>Oomycota</taxon>
        <taxon>Peronosporomycetes</taxon>
        <taxon>Peronosporales</taxon>
        <taxon>Peronosporaceae</taxon>
        <taxon>Phytophthora</taxon>
    </lineage>
</organism>
<dbReference type="Proteomes" id="UP000693981">
    <property type="component" value="Unassembled WGS sequence"/>
</dbReference>
<evidence type="ECO:0000313" key="2">
    <source>
        <dbReference type="EMBL" id="KAG7382266.1"/>
    </source>
</evidence>
<keyword evidence="3" id="KW-1185">Reference proteome</keyword>
<proteinExistence type="predicted"/>
<comment type="caution">
    <text evidence="2">The sequence shown here is derived from an EMBL/GenBank/DDBJ whole genome shotgun (WGS) entry which is preliminary data.</text>
</comment>
<keyword evidence="1" id="KW-0175">Coiled coil</keyword>
<name>A0A8T1VMW8_9STRA</name>
<sequence>MEIAPTSDLDASLELLDDVEGFDLVIPELDNVHEGDSVAADSQLDEDQPLLQLLEVDKSILDEPYKDQDKQVDIITATMSTTSSDKSQVVPVKSTRKARHQRKKKELEYLKAQVAELEQQLQGLKNANNIGDNSQTILLWERAAKNQREELMKAEIENVKLRETLEGQLKIAKSLEKLLRKRPADEVFDSRHQKFQVKLTSLRQSEIFNILSDRIDDQFGCVDAVMKDAGFATLKCERNGAQVKLDESSRLYVEMVDAKISPFPVHKVAEAVWTTLTTQRIALTNGYFEALECTDDTMRAEFCVSLPLRRTEVLIRVNILGKRVVEEHRVVLIWATMGQIEGAAFNTQCMNLSESGWTLIEELGDESSAPGGGTIIETCVHLIPEFDDLLEQRSQVGVLTDVIIGSYALNMQRLHQTIENQLFKDEIVCDYEAGKENTR</sequence>
<dbReference type="EMBL" id="JAGDFL010000728">
    <property type="protein sequence ID" value="KAG7382266.1"/>
    <property type="molecule type" value="Genomic_DNA"/>
</dbReference>
<dbReference type="PANTHER" id="PTHR35796:SF3">
    <property type="entry name" value="BHLH DOMAIN-CONTAINING PROTEIN"/>
    <property type="match status" value="1"/>
</dbReference>
<gene>
    <name evidence="2" type="ORF">PHYBOEH_010552</name>
</gene>